<evidence type="ECO:0000259" key="2">
    <source>
        <dbReference type="Pfam" id="PF01926"/>
    </source>
</evidence>
<dbReference type="SMART" id="SM00855">
    <property type="entry name" value="PGAM"/>
    <property type="match status" value="1"/>
</dbReference>
<dbReference type="InterPro" id="IPR050275">
    <property type="entry name" value="PGM_Phosphatase"/>
</dbReference>
<dbReference type="OrthoDB" id="496981at2759"/>
<dbReference type="InterPro" id="IPR029033">
    <property type="entry name" value="His_PPase_superfam"/>
</dbReference>
<keyword evidence="4" id="KW-1185">Reference proteome</keyword>
<dbReference type="CDD" id="cd00882">
    <property type="entry name" value="Ras_like_GTPase"/>
    <property type="match status" value="1"/>
</dbReference>
<dbReference type="GO" id="GO:0005525">
    <property type="term" value="F:GTP binding"/>
    <property type="evidence" value="ECO:0007669"/>
    <property type="project" value="InterPro"/>
</dbReference>
<dbReference type="InterPro" id="IPR013078">
    <property type="entry name" value="His_Pase_superF_clade-1"/>
</dbReference>
<feature type="domain" description="G" evidence="2">
    <location>
        <begin position="8"/>
        <end position="134"/>
    </location>
</feature>
<dbReference type="SUPFAM" id="SSF52540">
    <property type="entry name" value="P-loop containing nucleoside triphosphate hydrolases"/>
    <property type="match status" value="1"/>
</dbReference>
<comment type="caution">
    <text evidence="3">The sequence shown here is derived from an EMBL/GenBank/DDBJ whole genome shotgun (WGS) entry which is preliminary data.</text>
</comment>
<dbReference type="Gene3D" id="3.40.50.300">
    <property type="entry name" value="P-loop containing nucleotide triphosphate hydrolases"/>
    <property type="match status" value="1"/>
</dbReference>
<dbReference type="InterPro" id="IPR006073">
    <property type="entry name" value="GTP-bd"/>
</dbReference>
<dbReference type="AlphaFoldDB" id="A0A4S4MA78"/>
<organism evidence="3 4">
    <name type="scientific">Antrodiella citrinella</name>
    <dbReference type="NCBI Taxonomy" id="2447956"/>
    <lineage>
        <taxon>Eukaryota</taxon>
        <taxon>Fungi</taxon>
        <taxon>Dikarya</taxon>
        <taxon>Basidiomycota</taxon>
        <taxon>Agaricomycotina</taxon>
        <taxon>Agaricomycetes</taxon>
        <taxon>Polyporales</taxon>
        <taxon>Steccherinaceae</taxon>
        <taxon>Antrodiella</taxon>
    </lineage>
</organism>
<evidence type="ECO:0000256" key="1">
    <source>
        <dbReference type="SAM" id="Coils"/>
    </source>
</evidence>
<dbReference type="GO" id="GO:0016791">
    <property type="term" value="F:phosphatase activity"/>
    <property type="evidence" value="ECO:0007669"/>
    <property type="project" value="TreeGrafter"/>
</dbReference>
<proteinExistence type="predicted"/>
<dbReference type="Pfam" id="PF00300">
    <property type="entry name" value="His_Phos_1"/>
    <property type="match status" value="1"/>
</dbReference>
<dbReference type="Proteomes" id="UP000308730">
    <property type="component" value="Unassembled WGS sequence"/>
</dbReference>
<accession>A0A4S4MA78</accession>
<reference evidence="3" key="1">
    <citation type="submission" date="2019-02" db="EMBL/GenBank/DDBJ databases">
        <title>Genome sequencing of the rare red list fungi Antrodiella citrinella (Flaviporus citrinellus).</title>
        <authorList>
            <person name="Buettner E."/>
            <person name="Kellner H."/>
        </authorList>
    </citation>
    <scope>NUCLEOTIDE SEQUENCE [LARGE SCALE GENOMIC DNA]</scope>
    <source>
        <strain evidence="3">DSM 108506</strain>
    </source>
</reference>
<dbReference type="SUPFAM" id="SSF53254">
    <property type="entry name" value="Phosphoglycerate mutase-like"/>
    <property type="match status" value="1"/>
</dbReference>
<evidence type="ECO:0000313" key="4">
    <source>
        <dbReference type="Proteomes" id="UP000308730"/>
    </source>
</evidence>
<dbReference type="InterPro" id="IPR027417">
    <property type="entry name" value="P-loop_NTPase"/>
</dbReference>
<dbReference type="CDD" id="cd07067">
    <property type="entry name" value="HP_PGM_like"/>
    <property type="match status" value="1"/>
</dbReference>
<dbReference type="PANTHER" id="PTHR48100:SF1">
    <property type="entry name" value="HISTIDINE PHOSPHATASE FAMILY PROTEIN-RELATED"/>
    <property type="match status" value="1"/>
</dbReference>
<dbReference type="Pfam" id="PF01926">
    <property type="entry name" value="MMR_HSR1"/>
    <property type="match status" value="1"/>
</dbReference>
<evidence type="ECO:0000313" key="3">
    <source>
        <dbReference type="EMBL" id="THH21431.1"/>
    </source>
</evidence>
<dbReference type="PANTHER" id="PTHR48100">
    <property type="entry name" value="BROAD-SPECIFICITY PHOSPHATASE YOR283W-RELATED"/>
    <property type="match status" value="1"/>
</dbReference>
<dbReference type="EMBL" id="SGPM01000451">
    <property type="protein sequence ID" value="THH21431.1"/>
    <property type="molecule type" value="Genomic_DNA"/>
</dbReference>
<feature type="coiled-coil region" evidence="1">
    <location>
        <begin position="216"/>
        <end position="315"/>
    </location>
</feature>
<protein>
    <recommendedName>
        <fullName evidence="2">G domain-containing protein</fullName>
    </recommendedName>
</protein>
<name>A0A4S4MA78_9APHY</name>
<sequence>MDSSPLLVAVMGATGAGKSSFINAASDSHLRVGYGLESCTSDVEVSTSLVLNGRPVTLIDTPGFDDTTKNEAEILRLIAEFLATTYKKGQKANGIIFIHRISDYRMGGVARKNFRLFKKICGDEAMKNVIIVTNMWGDVTEEVGAARENELAENELFFKSAIEKGARMMRHDNTAASAKHVIQSFLGTVPEVLSIQREVVDEKKSVADTGAGQDLQAELQRQMAKYSQELQNLKEEMEAALQAKDEAHQDEIQELNDNISDVQGQLARMEEAYNTLRRERQMDKRDAESKAEEMAREMAREMAEKEESFRLLSEQTRLQETKIHGMHGSIIVVEEKVQDVETKTREENLQHRQVVEERLKDQAQAHRAGLDKVRQEVDKRLAPTTTAAQQRTKTAANDPAVVPSVVGALPARLGLIDDSQDRWKIFKQKLHDLNAAAEQGVCYKLVFLGRHGQGYHNVAEAKYGTEAWDAHWSTLNGDEELTWGPDPLLTPLGQSQALEARDAWLAELSCDIPLPETFYSSPLKRALDTWSLTFAGFGNDEVLPKEQRKVTVLEDCREEYGIHTCDLRSSLSALRTLYTSPMFTFELGFAEEDPLWRKDERESKIHVVERAKAVLDVIFGEPDTTVVSITAHGGFINGFLAVVGRRAYSLPTGGILPTVVKYTPESGTRQRG</sequence>
<gene>
    <name evidence="3" type="ORF">EUX98_g8388</name>
</gene>
<dbReference type="GO" id="GO:0005737">
    <property type="term" value="C:cytoplasm"/>
    <property type="evidence" value="ECO:0007669"/>
    <property type="project" value="TreeGrafter"/>
</dbReference>
<dbReference type="Gene3D" id="3.40.50.1240">
    <property type="entry name" value="Phosphoglycerate mutase-like"/>
    <property type="match status" value="1"/>
</dbReference>
<keyword evidence="1" id="KW-0175">Coiled coil</keyword>